<dbReference type="NCBIfam" id="TIGR03462">
    <property type="entry name" value="CarR_dom_SF"/>
    <property type="match status" value="1"/>
</dbReference>
<dbReference type="GO" id="GO:0016117">
    <property type="term" value="P:carotenoid biosynthetic process"/>
    <property type="evidence" value="ECO:0007669"/>
    <property type="project" value="UniProtKB-KW"/>
</dbReference>
<evidence type="ECO:0000313" key="10">
    <source>
        <dbReference type="EMBL" id="GEA85376.1"/>
    </source>
</evidence>
<evidence type="ECO:0000259" key="9">
    <source>
        <dbReference type="Pfam" id="PF18916"/>
    </source>
</evidence>
<comment type="pathway">
    <text evidence="2">Carotenoid biosynthesis.</text>
</comment>
<accession>A0A4Y3KNZ5</accession>
<reference evidence="10 11" key="1">
    <citation type="submission" date="2019-06" db="EMBL/GenBank/DDBJ databases">
        <title>Whole genome shotgun sequence of Cellulomonas gelida NBRC 3748.</title>
        <authorList>
            <person name="Hosoyama A."/>
            <person name="Uohara A."/>
            <person name="Ohji S."/>
            <person name="Ichikawa N."/>
        </authorList>
    </citation>
    <scope>NUCLEOTIDE SEQUENCE [LARGE SCALE GENOMIC DNA]</scope>
    <source>
        <strain evidence="10 11">NBRC 3748</strain>
    </source>
</reference>
<evidence type="ECO:0000256" key="6">
    <source>
        <dbReference type="ARBA" id="ARBA00023136"/>
    </source>
</evidence>
<evidence type="ECO:0000256" key="8">
    <source>
        <dbReference type="SAM" id="Phobius"/>
    </source>
</evidence>
<keyword evidence="5 8" id="KW-1133">Transmembrane helix</keyword>
<protein>
    <recommendedName>
        <fullName evidence="9">Lycopene cyclase domain-containing protein</fullName>
    </recommendedName>
</protein>
<evidence type="ECO:0000256" key="4">
    <source>
        <dbReference type="ARBA" id="ARBA00022746"/>
    </source>
</evidence>
<dbReference type="RefSeq" id="WP_048343409.1">
    <property type="nucleotide sequence ID" value="NZ_BJLQ01000033.1"/>
</dbReference>
<evidence type="ECO:0000313" key="11">
    <source>
        <dbReference type="Proteomes" id="UP000320461"/>
    </source>
</evidence>
<dbReference type="OrthoDB" id="4411839at2"/>
<dbReference type="GO" id="GO:0016872">
    <property type="term" value="F:intramolecular lyase activity"/>
    <property type="evidence" value="ECO:0007669"/>
    <property type="project" value="InterPro"/>
</dbReference>
<evidence type="ECO:0000256" key="7">
    <source>
        <dbReference type="ARBA" id="ARBA00023235"/>
    </source>
</evidence>
<dbReference type="InterPro" id="IPR017825">
    <property type="entry name" value="Lycopene_cyclase_dom"/>
</dbReference>
<comment type="caution">
    <text evidence="10">The sequence shown here is derived from an EMBL/GenBank/DDBJ whole genome shotgun (WGS) entry which is preliminary data.</text>
</comment>
<comment type="subcellular location">
    <subcellularLocation>
        <location evidence="1">Membrane</location>
        <topology evidence="1">Multi-pass membrane protein</topology>
    </subcellularLocation>
</comment>
<feature type="domain" description="Lycopene cyclase" evidence="9">
    <location>
        <begin position="10"/>
        <end position="93"/>
    </location>
</feature>
<proteinExistence type="predicted"/>
<keyword evidence="7" id="KW-0413">Isomerase</keyword>
<feature type="transmembrane region" description="Helical" evidence="8">
    <location>
        <begin position="35"/>
        <end position="53"/>
    </location>
</feature>
<evidence type="ECO:0000256" key="5">
    <source>
        <dbReference type="ARBA" id="ARBA00022989"/>
    </source>
</evidence>
<keyword evidence="11" id="KW-1185">Reference proteome</keyword>
<dbReference type="GO" id="GO:0045436">
    <property type="term" value="F:lycopene beta cyclase activity"/>
    <property type="evidence" value="ECO:0007669"/>
    <property type="project" value="UniProtKB-ARBA"/>
</dbReference>
<keyword evidence="4" id="KW-0125">Carotenoid biosynthesis</keyword>
<dbReference type="EMBL" id="BJLQ01000033">
    <property type="protein sequence ID" value="GEA85376.1"/>
    <property type="molecule type" value="Genomic_DNA"/>
</dbReference>
<keyword evidence="6 8" id="KW-0472">Membrane</keyword>
<organism evidence="10 11">
    <name type="scientific">Cellulomonas gelida</name>
    <dbReference type="NCBI Taxonomy" id="1712"/>
    <lineage>
        <taxon>Bacteria</taxon>
        <taxon>Bacillati</taxon>
        <taxon>Actinomycetota</taxon>
        <taxon>Actinomycetes</taxon>
        <taxon>Micrococcales</taxon>
        <taxon>Cellulomonadaceae</taxon>
        <taxon>Cellulomonas</taxon>
    </lineage>
</organism>
<gene>
    <name evidence="10" type="ORF">CGE01nite_26270</name>
</gene>
<evidence type="ECO:0000256" key="1">
    <source>
        <dbReference type="ARBA" id="ARBA00004141"/>
    </source>
</evidence>
<name>A0A4Y3KNZ5_9CELL</name>
<dbReference type="Proteomes" id="UP000320461">
    <property type="component" value="Unassembled WGS sequence"/>
</dbReference>
<feature type="transmembrane region" description="Helical" evidence="8">
    <location>
        <begin position="6"/>
        <end position="23"/>
    </location>
</feature>
<dbReference type="AlphaFoldDB" id="A0A4Y3KNZ5"/>
<dbReference type="GO" id="GO:0016020">
    <property type="term" value="C:membrane"/>
    <property type="evidence" value="ECO:0007669"/>
    <property type="project" value="UniProtKB-SubCell"/>
</dbReference>
<dbReference type="Pfam" id="PF18916">
    <property type="entry name" value="Lycopene_cyc"/>
    <property type="match status" value="1"/>
</dbReference>
<keyword evidence="3 8" id="KW-0812">Transmembrane</keyword>
<evidence type="ECO:0000256" key="2">
    <source>
        <dbReference type="ARBA" id="ARBA00004829"/>
    </source>
</evidence>
<evidence type="ECO:0000256" key="3">
    <source>
        <dbReference type="ARBA" id="ARBA00022692"/>
    </source>
</evidence>
<sequence>MTYAGLAVVVVLACAAVTAFAVTTEPRRGRPRAHLLAVVALTALVLGVLTVVFDSVMVTTDLFRYDEAALLGWRVLRAPVEDLAWPLATALLLPSLAALHVRKPLDEPADASQPAPRRPEVRR</sequence>